<keyword evidence="3" id="KW-0489">Methyltransferase</keyword>
<feature type="compositionally biased region" description="Basic residues" evidence="1">
    <location>
        <begin position="111"/>
        <end position="123"/>
    </location>
</feature>
<dbReference type="EMBL" id="VOSM01000012">
    <property type="protein sequence ID" value="TXD34771.1"/>
    <property type="molecule type" value="Genomic_DNA"/>
</dbReference>
<evidence type="ECO:0000313" key="3">
    <source>
        <dbReference type="EMBL" id="TXD34771.1"/>
    </source>
</evidence>
<evidence type="ECO:0000313" key="4">
    <source>
        <dbReference type="Proteomes" id="UP000321412"/>
    </source>
</evidence>
<accession>A0A5C6X577</accession>
<feature type="compositionally biased region" description="Basic residues" evidence="1">
    <location>
        <begin position="78"/>
        <end position="100"/>
    </location>
</feature>
<keyword evidence="3" id="KW-0808">Transferase</keyword>
<feature type="compositionally biased region" description="Basic residues" evidence="1">
    <location>
        <begin position="35"/>
        <end position="48"/>
    </location>
</feature>
<comment type="caution">
    <text evidence="3">The sequence shown here is derived from an EMBL/GenBank/DDBJ whole genome shotgun (WGS) entry which is preliminary data.</text>
</comment>
<dbReference type="InterPro" id="IPR027417">
    <property type="entry name" value="P-loop_NTPase"/>
</dbReference>
<dbReference type="AlphaFoldDB" id="A0A5C6X577"/>
<dbReference type="NCBIfam" id="TIGR01444">
    <property type="entry name" value="fkbM_fam"/>
    <property type="match status" value="1"/>
</dbReference>
<dbReference type="Gene3D" id="3.40.50.150">
    <property type="entry name" value="Vaccinia Virus protein VP39"/>
    <property type="match status" value="1"/>
</dbReference>
<dbReference type="GO" id="GO:0008168">
    <property type="term" value="F:methyltransferase activity"/>
    <property type="evidence" value="ECO:0007669"/>
    <property type="project" value="UniProtKB-KW"/>
</dbReference>
<dbReference type="GO" id="GO:0032259">
    <property type="term" value="P:methylation"/>
    <property type="evidence" value="ECO:0007669"/>
    <property type="project" value="UniProtKB-KW"/>
</dbReference>
<protein>
    <submittedName>
        <fullName evidence="3">FkbM family methyltransferase</fullName>
    </submittedName>
</protein>
<feature type="domain" description="Methyltransferase FkbM" evidence="2">
    <location>
        <begin position="488"/>
        <end position="657"/>
    </location>
</feature>
<dbReference type="OrthoDB" id="5329963at2"/>
<proteinExistence type="predicted"/>
<dbReference type="InterPro" id="IPR029063">
    <property type="entry name" value="SAM-dependent_MTases_sf"/>
</dbReference>
<evidence type="ECO:0000259" key="2">
    <source>
        <dbReference type="Pfam" id="PF05050"/>
    </source>
</evidence>
<keyword evidence="4" id="KW-1185">Reference proteome</keyword>
<gene>
    <name evidence="3" type="ORF">FRC98_18230</name>
</gene>
<dbReference type="Proteomes" id="UP000321412">
    <property type="component" value="Unassembled WGS sequence"/>
</dbReference>
<dbReference type="SUPFAM" id="SSF53335">
    <property type="entry name" value="S-adenosyl-L-methionine-dependent methyltransferases"/>
    <property type="match status" value="1"/>
</dbReference>
<evidence type="ECO:0000256" key="1">
    <source>
        <dbReference type="SAM" id="MobiDB-lite"/>
    </source>
</evidence>
<name>A0A5C6X577_9DELT</name>
<dbReference type="PANTHER" id="PTHR34203:SF15">
    <property type="entry name" value="SLL1173 PROTEIN"/>
    <property type="match status" value="1"/>
</dbReference>
<dbReference type="Pfam" id="PF05050">
    <property type="entry name" value="Methyltransf_21"/>
    <property type="match status" value="1"/>
</dbReference>
<dbReference type="InterPro" id="IPR052514">
    <property type="entry name" value="SAM-dependent_MTase"/>
</dbReference>
<sequence length="695" mass="77931">MGFVGRAPSPQHPSRPHHRPPGRAGRGRPLPLSRKPPRQRTLHPRRPRSAADPPRLQPRRRCALQLPTALAARSRLSPQHRRGRRLAPKTRPRHRQHRRQIAGAEPDRPRPRQTHRPRRHAAPRRPAQPGQSPHLGGPLTPTIEFIGLPGVGKSTCVERVIEALRAEGLDVRDRHSAREHVSDLHRQTPTTARALDLLSHLALRPAPWLHGLRLTQSMGPPHALGLRRLYDLSRKSHNTALSRTSQTCARDEASLTIFDQDIAQEIWSVLNLRPLPDDLLLDHLVESLKPWLPEMVVWLDLSPAEALRRSEQRARAGGHSVDFGLPSPPTSHDYARGHDNFEALLAALKRCEVHTLTLDAALPPKTLAKEALDHLRAFLNARNDINDINEKPSPADDAVMKSPLIRTIRRTSQFLYQHRGLARLSDSARRLAARFPLVIDLDDFDGDLHFRLELNEHMGSQIFWRGFYSGPQIHLLHHLLEPDHVFIDIGANHGEFTVVAARQVPRGRVVAFEPNEAIHRRLRFNIESNDFDNVTLSTLGLSESPGVARIYEAAERFDDGTTHLGLATLYPTDQRGQVVQEIELTTLDAFVEDAGLDRVDLIKIDIEGAELSALKGAHTVLSGFRPNIILELNQGTCKSAGYTMDDLLDLLADYGYTFFEIVADPAGFALKALDRQTLKSFQNIVCLRPARAEDA</sequence>
<reference evidence="3 4" key="1">
    <citation type="submission" date="2019-08" db="EMBL/GenBank/DDBJ databases">
        <title>Bradymonadales sp. TMQ4.</title>
        <authorList>
            <person name="Liang Q."/>
        </authorList>
    </citation>
    <scope>NUCLEOTIDE SEQUENCE [LARGE SCALE GENOMIC DNA]</scope>
    <source>
        <strain evidence="3 4">TMQ4</strain>
    </source>
</reference>
<feature type="region of interest" description="Disordered" evidence="1">
    <location>
        <begin position="1"/>
        <end position="140"/>
    </location>
</feature>
<dbReference type="SUPFAM" id="SSF52540">
    <property type="entry name" value="P-loop containing nucleoside triphosphate hydrolases"/>
    <property type="match status" value="1"/>
</dbReference>
<dbReference type="Gene3D" id="3.40.50.300">
    <property type="entry name" value="P-loop containing nucleotide triphosphate hydrolases"/>
    <property type="match status" value="1"/>
</dbReference>
<dbReference type="InterPro" id="IPR006342">
    <property type="entry name" value="FkbM_mtfrase"/>
</dbReference>
<dbReference type="PANTHER" id="PTHR34203">
    <property type="entry name" value="METHYLTRANSFERASE, FKBM FAMILY PROTEIN"/>
    <property type="match status" value="1"/>
</dbReference>
<organism evidence="3 4">
    <name type="scientific">Lujinxingia vulgaris</name>
    <dbReference type="NCBI Taxonomy" id="2600176"/>
    <lineage>
        <taxon>Bacteria</taxon>
        <taxon>Deltaproteobacteria</taxon>
        <taxon>Bradymonadales</taxon>
        <taxon>Lujinxingiaceae</taxon>
        <taxon>Lujinxingia</taxon>
    </lineage>
</organism>